<reference evidence="3 4" key="1">
    <citation type="journal article" date="2017" name="BMC Biol.">
        <title>Genomic innovations, transcriptional plasticity and gene loss underlying the evolution and divergence of two highly polyphagous and invasive Helicoverpa pest species.</title>
        <authorList>
            <person name="Pearce S.L."/>
            <person name="Clarke D.F."/>
            <person name="East P.D."/>
            <person name="Elfekih S."/>
            <person name="Gordon K.H."/>
            <person name="Jermiin L.S."/>
            <person name="McGaughran A."/>
            <person name="Oakeshott J.G."/>
            <person name="Papanikolaou A."/>
            <person name="Perera O.P."/>
            <person name="Rane R.V."/>
            <person name="Richards S."/>
            <person name="Tay W.T."/>
            <person name="Walsh T.K."/>
            <person name="Anderson A."/>
            <person name="Anderson C.J."/>
            <person name="Asgari S."/>
            <person name="Board P.G."/>
            <person name="Bretschneider A."/>
            <person name="Campbell P.M."/>
            <person name="Chertemps T."/>
            <person name="Christeller J.T."/>
            <person name="Coppin C.W."/>
            <person name="Downes S.J."/>
            <person name="Duan G."/>
            <person name="Farnsworth C.A."/>
            <person name="Good R.T."/>
            <person name="Han L.B."/>
            <person name="Han Y.C."/>
            <person name="Hatje K."/>
            <person name="Horne I."/>
            <person name="Huang Y.P."/>
            <person name="Hughes D.S."/>
            <person name="Jacquin-Joly E."/>
            <person name="James W."/>
            <person name="Jhangiani S."/>
            <person name="Kollmar M."/>
            <person name="Kuwar S.S."/>
            <person name="Li S."/>
            <person name="Liu N.Y."/>
            <person name="Maibeche M.T."/>
            <person name="Miller J.R."/>
            <person name="Montagne N."/>
            <person name="Perry T."/>
            <person name="Qu J."/>
            <person name="Song S.V."/>
            <person name="Sutton G.G."/>
            <person name="Vogel H."/>
            <person name="Walenz B.P."/>
            <person name="Xu W."/>
            <person name="Zhang H.J."/>
            <person name="Zou Z."/>
            <person name="Batterham P."/>
            <person name="Edwards O.R."/>
            <person name="Feyereisen R."/>
            <person name="Gibbs R.A."/>
            <person name="Heckel D.G."/>
            <person name="McGrath A."/>
            <person name="Robin C."/>
            <person name="Scherer S.E."/>
            <person name="Worley K.C."/>
            <person name="Wu Y.D."/>
        </authorList>
    </citation>
    <scope>NUCLEOTIDE SEQUENCE [LARGE SCALE GENOMIC DNA]</scope>
    <source>
        <strain evidence="3">Harm_GR_Male_#8</strain>
        <tissue evidence="3">Whole organism</tissue>
    </source>
</reference>
<gene>
    <name evidence="3" type="primary">HaOG204312</name>
    <name evidence="3" type="ORF">B5X24_HaOG204312</name>
</gene>
<dbReference type="Proteomes" id="UP000249218">
    <property type="component" value="Unassembled WGS sequence"/>
</dbReference>
<accession>A0A2W1BU41</accession>
<feature type="compositionally biased region" description="Polar residues" evidence="1">
    <location>
        <begin position="309"/>
        <end position="326"/>
    </location>
</feature>
<evidence type="ECO:0000313" key="4">
    <source>
        <dbReference type="Proteomes" id="UP000249218"/>
    </source>
</evidence>
<keyword evidence="2" id="KW-0732">Signal</keyword>
<feature type="region of interest" description="Disordered" evidence="1">
    <location>
        <begin position="309"/>
        <end position="331"/>
    </location>
</feature>
<keyword evidence="4" id="KW-1185">Reference proteome</keyword>
<dbReference type="AlphaFoldDB" id="A0A2W1BU41"/>
<feature type="region of interest" description="Disordered" evidence="1">
    <location>
        <begin position="578"/>
        <end position="603"/>
    </location>
</feature>
<feature type="region of interest" description="Disordered" evidence="1">
    <location>
        <begin position="25"/>
        <end position="55"/>
    </location>
</feature>
<evidence type="ECO:0000256" key="2">
    <source>
        <dbReference type="SAM" id="SignalP"/>
    </source>
</evidence>
<dbReference type="OrthoDB" id="8196075at2759"/>
<proteinExistence type="predicted"/>
<feature type="region of interest" description="Disordered" evidence="1">
    <location>
        <begin position="185"/>
        <end position="231"/>
    </location>
</feature>
<feature type="chain" id="PRO_5015877520" evidence="2">
    <location>
        <begin position="21"/>
        <end position="738"/>
    </location>
</feature>
<feature type="region of interest" description="Disordered" evidence="1">
    <location>
        <begin position="139"/>
        <end position="159"/>
    </location>
</feature>
<sequence length="738" mass="83080">MKICIPSAIIVVLLSNQLYADRKTRENNSISTHDPGPSTEPSISRRLSNEDQSSERIKFKNDPKENNNIGVSTIDEEYLIDTVKNGQSYDENNLSSNTIEGRAKIKFEDNFDEEESSPGHVVFEDDAKYDENNLNYVDDDERDLQSSGKPIKFENQDNYSGSYTRLQGPAINSATEQLIFADSNRNKEPTKQNIRRPRRKPRFQGPTTQNDNLKYPGYQRPNHPSSGIPNAGYPTYPSHGYTLPGYGYPGYPASLAGTAFPNSAYPGYAPYPGSLYPPVKTGYGIYKPSGNYPNPGLGVPNGQPNVRFPNQQFTGSQNPVSQNGHPYQQGYPVPGYSQPYPVNNNAQYPLQAQVQYRPPGNPYAYPGYPSGLNRPSRRPKSLSERAVSAVAEALTSIALYDDQQCVPKILCEVAGGSSTASSPMLLKASASLQPLLSLLQAYNGVSSSPLFIFSRAAIMGLTAKGNPSECRRAYPQCPNDPEKLINYLNNHNGGFFRFFGQPQVPQKQQNLEQFYNYLSGQYGFQQQTQQNYGLLNQFSYGLLPQNGNPYNQGYTQNSYRNSNTSGSEIEERIQNKPGINVLDDNDDDFFEDQEKGSKWSFPDQVGTKKPKYIEYTRINEPARPPRASKTLKFPDEKTENRLETYRPSEYPRKQKNIFFPEQNYYQTNTNYQTTTLNSDEYVFDHKHGFYVKRPKATTIRGERPTTNNNENVVYIVRGNGDPNHPEIVKVRPGQSIYT</sequence>
<dbReference type="EMBL" id="KZ149948">
    <property type="protein sequence ID" value="PZC76717.1"/>
    <property type="molecule type" value="Genomic_DNA"/>
</dbReference>
<name>A0A2W1BU41_HELAM</name>
<feature type="signal peptide" evidence="2">
    <location>
        <begin position="1"/>
        <end position="20"/>
    </location>
</feature>
<evidence type="ECO:0000256" key="1">
    <source>
        <dbReference type="SAM" id="MobiDB-lite"/>
    </source>
</evidence>
<organism evidence="3 4">
    <name type="scientific">Helicoverpa armigera</name>
    <name type="common">Cotton bollworm</name>
    <name type="synonym">Heliothis armigera</name>
    <dbReference type="NCBI Taxonomy" id="29058"/>
    <lineage>
        <taxon>Eukaryota</taxon>
        <taxon>Metazoa</taxon>
        <taxon>Ecdysozoa</taxon>
        <taxon>Arthropoda</taxon>
        <taxon>Hexapoda</taxon>
        <taxon>Insecta</taxon>
        <taxon>Pterygota</taxon>
        <taxon>Neoptera</taxon>
        <taxon>Endopterygota</taxon>
        <taxon>Lepidoptera</taxon>
        <taxon>Glossata</taxon>
        <taxon>Ditrysia</taxon>
        <taxon>Noctuoidea</taxon>
        <taxon>Noctuidae</taxon>
        <taxon>Heliothinae</taxon>
        <taxon>Helicoverpa</taxon>
    </lineage>
</organism>
<evidence type="ECO:0000313" key="3">
    <source>
        <dbReference type="EMBL" id="PZC76717.1"/>
    </source>
</evidence>
<protein>
    <submittedName>
        <fullName evidence="3">Uncharacterized protein</fullName>
    </submittedName>
</protein>
<feature type="compositionally biased region" description="Basic residues" evidence="1">
    <location>
        <begin position="193"/>
        <end position="202"/>
    </location>
</feature>